<dbReference type="GO" id="GO:0046872">
    <property type="term" value="F:metal ion binding"/>
    <property type="evidence" value="ECO:0007669"/>
    <property type="project" value="UniProtKB-KW"/>
</dbReference>
<dbReference type="NCBIfam" id="TIGR01409">
    <property type="entry name" value="TAT_signal_seq"/>
    <property type="match status" value="1"/>
</dbReference>
<evidence type="ECO:0000256" key="1">
    <source>
        <dbReference type="ARBA" id="ARBA00004236"/>
    </source>
</evidence>
<keyword evidence="8" id="KW-0411">Iron-sulfur</keyword>
<evidence type="ECO:0000256" key="8">
    <source>
        <dbReference type="ARBA" id="ARBA00023014"/>
    </source>
</evidence>
<keyword evidence="6" id="KW-0677">Repeat</keyword>
<dbReference type="InterPro" id="IPR019546">
    <property type="entry name" value="TAT_signal_bac_arc"/>
</dbReference>
<dbReference type="InterPro" id="IPR006311">
    <property type="entry name" value="TAT_signal"/>
</dbReference>
<keyword evidence="7" id="KW-0408">Iron</keyword>
<keyword evidence="9" id="KW-0472">Membrane</keyword>
<keyword evidence="2" id="KW-1003">Cell membrane</keyword>
<keyword evidence="5" id="KW-0732">Signal</keyword>
<gene>
    <name evidence="12" type="ORF">H8E29_02155</name>
</gene>
<comment type="caution">
    <text evidence="12">The sequence shown here is derived from an EMBL/GenBank/DDBJ whole genome shotgun (WGS) entry which is preliminary data.</text>
</comment>
<dbReference type="InterPro" id="IPR028894">
    <property type="entry name" value="RDH_dom"/>
</dbReference>
<organism evidence="12 13">
    <name type="scientific">Candidatus Desulfolinea nitratireducens</name>
    <dbReference type="NCBI Taxonomy" id="2841698"/>
    <lineage>
        <taxon>Bacteria</taxon>
        <taxon>Bacillati</taxon>
        <taxon>Chloroflexota</taxon>
        <taxon>Anaerolineae</taxon>
        <taxon>Anaerolineales</taxon>
        <taxon>Anaerolineales incertae sedis</taxon>
        <taxon>Candidatus Desulfolinea</taxon>
    </lineage>
</organism>
<dbReference type="InterPro" id="IPR017896">
    <property type="entry name" value="4Fe4S_Fe-S-bd"/>
</dbReference>
<evidence type="ECO:0000256" key="5">
    <source>
        <dbReference type="ARBA" id="ARBA00022729"/>
    </source>
</evidence>
<evidence type="ECO:0000256" key="9">
    <source>
        <dbReference type="ARBA" id="ARBA00023136"/>
    </source>
</evidence>
<keyword evidence="3" id="KW-0004">4Fe-4S</keyword>
<evidence type="ECO:0000256" key="2">
    <source>
        <dbReference type="ARBA" id="ARBA00022475"/>
    </source>
</evidence>
<dbReference type="EMBL" id="JACNJN010000039">
    <property type="protein sequence ID" value="MBC8334043.1"/>
    <property type="molecule type" value="Genomic_DNA"/>
</dbReference>
<dbReference type="PANTHER" id="PTHR42827:SF1">
    <property type="entry name" value="IRON-SULFUR CLUSTER-BINDING PROTEIN"/>
    <property type="match status" value="1"/>
</dbReference>
<dbReference type="Gene3D" id="3.30.70.20">
    <property type="match status" value="1"/>
</dbReference>
<evidence type="ECO:0000313" key="13">
    <source>
        <dbReference type="Proteomes" id="UP000614469"/>
    </source>
</evidence>
<evidence type="ECO:0000259" key="11">
    <source>
        <dbReference type="PROSITE" id="PS51379"/>
    </source>
</evidence>
<dbReference type="Pfam" id="PF13484">
    <property type="entry name" value="Fer4_16"/>
    <property type="match status" value="1"/>
</dbReference>
<evidence type="ECO:0000313" key="12">
    <source>
        <dbReference type="EMBL" id="MBC8334043.1"/>
    </source>
</evidence>
<dbReference type="PROSITE" id="PS51318">
    <property type="entry name" value="TAT"/>
    <property type="match status" value="1"/>
</dbReference>
<reference evidence="12 13" key="1">
    <citation type="submission" date="2020-08" db="EMBL/GenBank/DDBJ databases">
        <title>Bridging the membrane lipid divide: bacteria of the FCB group superphylum have the potential to synthesize archaeal ether lipids.</title>
        <authorList>
            <person name="Villanueva L."/>
            <person name="Von Meijenfeldt F.A.B."/>
            <person name="Westbye A.B."/>
            <person name="Yadav S."/>
            <person name="Hopmans E.C."/>
            <person name="Dutilh B.E."/>
            <person name="Sinninghe Damste J.S."/>
        </authorList>
    </citation>
    <scope>NUCLEOTIDE SEQUENCE [LARGE SCALE GENOMIC DNA]</scope>
    <source>
        <strain evidence="12">NIOZ-UU36</strain>
    </source>
</reference>
<dbReference type="GO" id="GO:0051539">
    <property type="term" value="F:4 iron, 4 sulfur cluster binding"/>
    <property type="evidence" value="ECO:0007669"/>
    <property type="project" value="UniProtKB-KW"/>
</dbReference>
<dbReference type="GO" id="GO:0005886">
    <property type="term" value="C:plasma membrane"/>
    <property type="evidence" value="ECO:0007669"/>
    <property type="project" value="UniProtKB-SubCell"/>
</dbReference>
<dbReference type="InterPro" id="IPR017900">
    <property type="entry name" value="4Fe4S_Fe_S_CS"/>
</dbReference>
<feature type="domain" description="4Fe-4S ferredoxin-type" evidence="11">
    <location>
        <begin position="327"/>
        <end position="359"/>
    </location>
</feature>
<evidence type="ECO:0000256" key="6">
    <source>
        <dbReference type="ARBA" id="ARBA00022737"/>
    </source>
</evidence>
<dbReference type="SUPFAM" id="SSF54862">
    <property type="entry name" value="4Fe-4S ferredoxins"/>
    <property type="match status" value="1"/>
</dbReference>
<comment type="cofactor">
    <cofactor evidence="10">
        <name>corrinoid</name>
        <dbReference type="ChEBI" id="CHEBI:33913"/>
    </cofactor>
</comment>
<comment type="subcellular location">
    <subcellularLocation>
        <location evidence="1">Cell membrane</location>
    </subcellularLocation>
</comment>
<dbReference type="PROSITE" id="PS00198">
    <property type="entry name" value="4FE4S_FER_1"/>
    <property type="match status" value="1"/>
</dbReference>
<dbReference type="NCBIfam" id="TIGR02486">
    <property type="entry name" value="RDH"/>
    <property type="match status" value="1"/>
</dbReference>
<evidence type="ECO:0000256" key="7">
    <source>
        <dbReference type="ARBA" id="ARBA00023004"/>
    </source>
</evidence>
<evidence type="ECO:0000256" key="4">
    <source>
        <dbReference type="ARBA" id="ARBA00022723"/>
    </source>
</evidence>
<sequence>MTEKRKKISRRDFLKLAGLSTSSLAVGSFSPPTRKKSVLPHSKIILDEAGRMKRPWWVREVDKPTVEISWESVKRFDARTAARGSGFINYVGQEEVNRLTKIAAGKEKERLLQKVPGYTLKDQALSAAQASSSSSKRSFLGLQKAQTPEERGVPTWKGSSSDAARILRVAMRHFGAATVGFVELNEQTKKLIYSYDTDGKEIVFEDVDIAYETTEKRVIPHKAKWVIVYTVQMSADALKRAPTAIAEQTTILSYGRALDIQIKTQEFIRGLGYQCLGEANVNGLGIAPALAVMAGLGELGRHNRVITPEFGPMVRIFKMITDLPVTTDKPIDAGIMQFCSSCKKCAETCPASALSLDDEPTWDVQGKWNNSGHKAYFEHSLKCRTYMMEGAGTNCSICFSVCPFAKKNKVWLHNWVKGGISSFPTLDGLLRSLDDAFSYGAQKSPEEWWWLNLPEYGINTEQTIDED</sequence>
<keyword evidence="4" id="KW-0479">Metal-binding</keyword>
<dbReference type="PROSITE" id="PS51379">
    <property type="entry name" value="4FE4S_FER_2"/>
    <property type="match status" value="1"/>
</dbReference>
<name>A0A8J6NEV1_9CHLR</name>
<dbReference type="PANTHER" id="PTHR42827">
    <property type="entry name" value="IRON-SULFUR CLUSTER-BINDING PROTEIN-RELATED"/>
    <property type="match status" value="1"/>
</dbReference>
<proteinExistence type="predicted"/>
<evidence type="ECO:0000256" key="10">
    <source>
        <dbReference type="ARBA" id="ARBA00029374"/>
    </source>
</evidence>
<evidence type="ECO:0000256" key="3">
    <source>
        <dbReference type="ARBA" id="ARBA00022485"/>
    </source>
</evidence>
<accession>A0A8J6NEV1</accession>
<dbReference type="Proteomes" id="UP000614469">
    <property type="component" value="Unassembled WGS sequence"/>
</dbReference>
<dbReference type="Pfam" id="PF13486">
    <property type="entry name" value="Dehalogenase"/>
    <property type="match status" value="1"/>
</dbReference>
<protein>
    <submittedName>
        <fullName evidence="12">Reductive dehalogenase</fullName>
    </submittedName>
</protein>
<dbReference type="AlphaFoldDB" id="A0A8J6NEV1"/>
<dbReference type="InterPro" id="IPR012832">
    <property type="entry name" value="RDH"/>
</dbReference>